<reference evidence="2 3" key="1">
    <citation type="submission" date="2016-02" db="EMBL/GenBank/DDBJ databases">
        <title>Gardnerella vaginalis Subgroups Defined by cpn60 Sequencing and Sialidase Activity in Isolates from Canada, Belgium and Kenya.</title>
        <authorList>
            <person name="Schellenberg J."/>
            <person name="Paramel Jayaprakash T."/>
            <person name="Withana Gamage N."/>
            <person name="Patterson M.H."/>
            <person name="Vaneechoutte M."/>
            <person name="Hill J.E."/>
        </authorList>
    </citation>
    <scope>NUCLEOTIDE SEQUENCE [LARGE SCALE GENOMIC DNA]</scope>
    <source>
        <strain evidence="2 3">N144</strain>
    </source>
</reference>
<sequence>MCKDNDDLSKNNNVSDNNNGVNGNNGVGSNDSNDVRTSFTDKELEDALLGFEKEFSEEQNRDSIDDAVKKIEQADFEEDLQGLLGKKAKCALFLTAIEPGELLASFCKMAGVNADCFNDENGGVAVLRDLDEDNPEKSVKKFTDYFRGMPAVLMVNRANKIDAKVYEYNRGVLDVVPPMILAMAARCVEDLMICYSSVKDLKESGIEVTSTDDLSDDQAKEIFYKYGKKM</sequence>
<dbReference type="EMBL" id="LRTT01000001">
    <property type="protein sequence ID" value="RFD77848.1"/>
    <property type="molecule type" value="Genomic_DNA"/>
</dbReference>
<gene>
    <name evidence="2" type="ORF">AXE73_04545</name>
</gene>
<dbReference type="Proteomes" id="UP000258533">
    <property type="component" value="Unassembled WGS sequence"/>
</dbReference>
<comment type="caution">
    <text evidence="2">The sequence shown here is derived from an EMBL/GenBank/DDBJ whole genome shotgun (WGS) entry which is preliminary data.</text>
</comment>
<organism evidence="2 3">
    <name type="scientific">Gardnerella vaginalis</name>
    <dbReference type="NCBI Taxonomy" id="2702"/>
    <lineage>
        <taxon>Bacteria</taxon>
        <taxon>Bacillati</taxon>
        <taxon>Actinomycetota</taxon>
        <taxon>Actinomycetes</taxon>
        <taxon>Bifidobacteriales</taxon>
        <taxon>Bifidobacteriaceae</taxon>
        <taxon>Gardnerella</taxon>
    </lineage>
</organism>
<evidence type="ECO:0000313" key="2">
    <source>
        <dbReference type="EMBL" id="RFD77848.1"/>
    </source>
</evidence>
<dbReference type="GeneID" id="86823677"/>
<dbReference type="RefSeq" id="WP_004130326.1">
    <property type="nucleotide sequence ID" value="NZ_CP083169.1"/>
</dbReference>
<dbReference type="AlphaFoldDB" id="A0A133NL03"/>
<proteinExistence type="predicted"/>
<protein>
    <submittedName>
        <fullName evidence="2">Uncharacterized protein</fullName>
    </submittedName>
</protein>
<feature type="region of interest" description="Disordered" evidence="1">
    <location>
        <begin position="1"/>
        <end position="38"/>
    </location>
</feature>
<accession>A0A133NL03</accession>
<name>A0A133NL03_GARVA</name>
<evidence type="ECO:0000256" key="1">
    <source>
        <dbReference type="SAM" id="MobiDB-lite"/>
    </source>
</evidence>
<feature type="compositionally biased region" description="Low complexity" evidence="1">
    <location>
        <begin position="10"/>
        <end position="32"/>
    </location>
</feature>
<evidence type="ECO:0000313" key="3">
    <source>
        <dbReference type="Proteomes" id="UP000258533"/>
    </source>
</evidence>